<evidence type="ECO:0008006" key="4">
    <source>
        <dbReference type="Google" id="ProtNLM"/>
    </source>
</evidence>
<feature type="transmembrane region" description="Helical" evidence="1">
    <location>
        <begin position="67"/>
        <end position="85"/>
    </location>
</feature>
<protein>
    <recommendedName>
        <fullName evidence="4">DUF2029 domain-containing protein</fullName>
    </recommendedName>
</protein>
<dbReference type="EMBL" id="BAAANY010000042">
    <property type="protein sequence ID" value="GAA1718638.1"/>
    <property type="molecule type" value="Genomic_DNA"/>
</dbReference>
<keyword evidence="1" id="KW-0812">Transmembrane</keyword>
<comment type="caution">
    <text evidence="2">The sequence shown here is derived from an EMBL/GenBank/DDBJ whole genome shotgun (WGS) entry which is preliminary data.</text>
</comment>
<evidence type="ECO:0000256" key="1">
    <source>
        <dbReference type="SAM" id="Phobius"/>
    </source>
</evidence>
<keyword evidence="1" id="KW-1133">Transmembrane helix</keyword>
<feature type="transmembrane region" description="Helical" evidence="1">
    <location>
        <begin position="337"/>
        <end position="357"/>
    </location>
</feature>
<organism evidence="2 3">
    <name type="scientific">Fodinicola feengrottensis</name>
    <dbReference type="NCBI Taxonomy" id="435914"/>
    <lineage>
        <taxon>Bacteria</taxon>
        <taxon>Bacillati</taxon>
        <taxon>Actinomycetota</taxon>
        <taxon>Actinomycetes</taxon>
        <taxon>Mycobacteriales</taxon>
        <taxon>Fodinicola</taxon>
    </lineage>
</organism>
<keyword evidence="3" id="KW-1185">Reference proteome</keyword>
<feature type="transmembrane region" description="Helical" evidence="1">
    <location>
        <begin position="256"/>
        <end position="277"/>
    </location>
</feature>
<reference evidence="3" key="1">
    <citation type="journal article" date="2019" name="Int. J. Syst. Evol. Microbiol.">
        <title>The Global Catalogue of Microorganisms (GCM) 10K type strain sequencing project: providing services to taxonomists for standard genome sequencing and annotation.</title>
        <authorList>
            <consortium name="The Broad Institute Genomics Platform"/>
            <consortium name="The Broad Institute Genome Sequencing Center for Infectious Disease"/>
            <person name="Wu L."/>
            <person name="Ma J."/>
        </authorList>
    </citation>
    <scope>NUCLEOTIDE SEQUENCE [LARGE SCALE GENOMIC DNA]</scope>
    <source>
        <strain evidence="3">JCM 14718</strain>
    </source>
</reference>
<evidence type="ECO:0000313" key="3">
    <source>
        <dbReference type="Proteomes" id="UP001500618"/>
    </source>
</evidence>
<sequence>MTNGVSEFMRAYWTRGEPGRALPRSLTVRLYQLWLLAFLLKSLGAAWDISWHFMSLRDNPFILPHDVNLVGEGIAIALIIFHTYTGYGMDKASLRLTQGGMITFLVAAPLDEINHRINGLDITTWSPSHFLLFLGTGICMAGVTRGAMVNLDKSPFRTIALLAMFFYIFEDAMFPNGQQEYGIFEIMAWDGGKIEASSDLLAFLANEIHRAPDRAAILQFALPIPSWFYPLWGMVAAALVLVVARKVIGLRWTATAIVGGYLAYKSVLWLAFVAAGFTKSAVPFWLIVVGVAVDVAFAVAWPWFVRVLVGSVLVVGLGHLAMLAQDRLLVLPPVNHFIAPVSFVVLAVLWGLGERWWPPYQRRWMTRLGRPRTPAPVPVVSS</sequence>
<feature type="transmembrane region" description="Helical" evidence="1">
    <location>
        <begin position="227"/>
        <end position="244"/>
    </location>
</feature>
<proteinExistence type="predicted"/>
<evidence type="ECO:0000313" key="2">
    <source>
        <dbReference type="EMBL" id="GAA1718638.1"/>
    </source>
</evidence>
<gene>
    <name evidence="2" type="ORF">GCM10009765_78850</name>
</gene>
<keyword evidence="1" id="KW-0472">Membrane</keyword>
<feature type="transmembrane region" description="Helical" evidence="1">
    <location>
        <begin position="283"/>
        <end position="300"/>
    </location>
</feature>
<dbReference type="Proteomes" id="UP001500618">
    <property type="component" value="Unassembled WGS sequence"/>
</dbReference>
<dbReference type="RefSeq" id="WP_344315098.1">
    <property type="nucleotide sequence ID" value="NZ_BAAANY010000042.1"/>
</dbReference>
<name>A0ABP4V651_9ACTN</name>
<feature type="transmembrane region" description="Helical" evidence="1">
    <location>
        <begin position="307"/>
        <end position="325"/>
    </location>
</feature>
<feature type="transmembrane region" description="Helical" evidence="1">
    <location>
        <begin position="30"/>
        <end position="47"/>
    </location>
</feature>
<feature type="transmembrane region" description="Helical" evidence="1">
    <location>
        <begin position="130"/>
        <end position="148"/>
    </location>
</feature>
<accession>A0ABP4V651</accession>